<evidence type="ECO:0000313" key="2">
    <source>
        <dbReference type="Proteomes" id="UP000624703"/>
    </source>
</evidence>
<gene>
    <name evidence="1" type="ORF">JIN82_17035</name>
</gene>
<proteinExistence type="predicted"/>
<accession>A0A8J7SQA3</accession>
<evidence type="ECO:0000313" key="1">
    <source>
        <dbReference type="EMBL" id="MBK1792873.1"/>
    </source>
</evidence>
<keyword evidence="2" id="KW-1185">Reference proteome</keyword>
<comment type="caution">
    <text evidence="1">The sequence shown here is derived from an EMBL/GenBank/DDBJ whole genome shotgun (WGS) entry which is preliminary data.</text>
</comment>
<sequence length="290" mass="33665">MNATKYIIARILQSFGIYRKTKRLTDAGEEIHLLRQAEEFLGAHIWQDVEHIEPLHVEYWRLRKMHADQKKLQTQLQDAEEYLNSSHDDRNSIVHQVNEACHDLVRQRDHLIQKAEELVRKREAIYVDAQKVKRSYEGIQMKIRVLREEQGDSVDISEDLEKMKSLKVEFSKFKEERESYGSKIGDVDAEITLLEERITEERKRLRAQASSAYQSIGKANQDMARIANDIQLLENDMVNDYIGVGNYVGQNFYSDAEIAKIAKEHEALIVQMQSLRSSIALNHKLAANAD</sequence>
<dbReference type="Proteomes" id="UP000624703">
    <property type="component" value="Unassembled WGS sequence"/>
</dbReference>
<organism evidence="1 2">
    <name type="scientific">Persicirhabdus sediminis</name>
    <dbReference type="NCBI Taxonomy" id="454144"/>
    <lineage>
        <taxon>Bacteria</taxon>
        <taxon>Pseudomonadati</taxon>
        <taxon>Verrucomicrobiota</taxon>
        <taxon>Verrucomicrobiia</taxon>
        <taxon>Verrucomicrobiales</taxon>
        <taxon>Verrucomicrobiaceae</taxon>
        <taxon>Persicirhabdus</taxon>
    </lineage>
</organism>
<dbReference type="AlphaFoldDB" id="A0A8J7SQA3"/>
<dbReference type="RefSeq" id="WP_200312878.1">
    <property type="nucleotide sequence ID" value="NZ_JAENIM010000047.1"/>
</dbReference>
<protein>
    <submittedName>
        <fullName evidence="1">Uncharacterized protein</fullName>
    </submittedName>
</protein>
<name>A0A8J7SQA3_9BACT</name>
<reference evidence="1" key="1">
    <citation type="submission" date="2021-01" db="EMBL/GenBank/DDBJ databases">
        <title>Modified the classification status of verrucomicrobia.</title>
        <authorList>
            <person name="Feng X."/>
        </authorList>
    </citation>
    <scope>NUCLEOTIDE SEQUENCE</scope>
    <source>
        <strain evidence="1">_KCTC 22039</strain>
    </source>
</reference>
<dbReference type="EMBL" id="JAENIM010000047">
    <property type="protein sequence ID" value="MBK1792873.1"/>
    <property type="molecule type" value="Genomic_DNA"/>
</dbReference>